<evidence type="ECO:0000256" key="4">
    <source>
        <dbReference type="ARBA" id="ARBA00023136"/>
    </source>
</evidence>
<protein>
    <recommendedName>
        <fullName evidence="9">G-protein coupled receptors family 2 profile 2 domain-containing protein</fullName>
    </recommendedName>
</protein>
<feature type="transmembrane region" description="Helical" evidence="6">
    <location>
        <begin position="65"/>
        <end position="89"/>
    </location>
</feature>
<evidence type="ECO:0000256" key="3">
    <source>
        <dbReference type="ARBA" id="ARBA00022989"/>
    </source>
</evidence>
<keyword evidence="8" id="KW-1185">Reference proteome</keyword>
<dbReference type="Proteomes" id="UP000094526">
    <property type="component" value="Unassembled WGS sequence"/>
</dbReference>
<feature type="compositionally biased region" description="Polar residues" evidence="5">
    <location>
        <begin position="203"/>
        <end position="239"/>
    </location>
</feature>
<gene>
    <name evidence="7" type="ORF">CLCR_06115</name>
</gene>
<evidence type="ECO:0008006" key="9">
    <source>
        <dbReference type="Google" id="ProtNLM"/>
    </source>
</evidence>
<dbReference type="SUPFAM" id="SSF81321">
    <property type="entry name" value="Family A G protein-coupled receptor-like"/>
    <property type="match status" value="1"/>
</dbReference>
<evidence type="ECO:0000256" key="5">
    <source>
        <dbReference type="SAM" id="MobiDB-lite"/>
    </source>
</evidence>
<feature type="transmembrane region" description="Helical" evidence="6">
    <location>
        <begin position="255"/>
        <end position="275"/>
    </location>
</feature>
<dbReference type="GO" id="GO:0005886">
    <property type="term" value="C:plasma membrane"/>
    <property type="evidence" value="ECO:0007669"/>
    <property type="project" value="TreeGrafter"/>
</dbReference>
<evidence type="ECO:0000313" key="7">
    <source>
        <dbReference type="EMBL" id="OCT45176.1"/>
    </source>
</evidence>
<comment type="caution">
    <text evidence="7">The sequence shown here is derived from an EMBL/GenBank/DDBJ whole genome shotgun (WGS) entry which is preliminary data.</text>
</comment>
<accession>A0A1C1C9K4</accession>
<dbReference type="PANTHER" id="PTHR23112">
    <property type="entry name" value="G PROTEIN-COUPLED RECEPTOR 157-RELATED"/>
    <property type="match status" value="1"/>
</dbReference>
<evidence type="ECO:0000313" key="8">
    <source>
        <dbReference type="Proteomes" id="UP000094526"/>
    </source>
</evidence>
<dbReference type="VEuPathDB" id="FungiDB:CLCR_06115"/>
<dbReference type="GO" id="GO:0004930">
    <property type="term" value="F:G protein-coupled receptor activity"/>
    <property type="evidence" value="ECO:0007669"/>
    <property type="project" value="TreeGrafter"/>
</dbReference>
<proteinExistence type="predicted"/>
<keyword evidence="3 6" id="KW-1133">Transmembrane helix</keyword>
<feature type="transmembrane region" description="Helical" evidence="6">
    <location>
        <begin position="21"/>
        <end position="43"/>
    </location>
</feature>
<keyword evidence="2 6" id="KW-0812">Transmembrane</keyword>
<evidence type="ECO:0000256" key="2">
    <source>
        <dbReference type="ARBA" id="ARBA00022692"/>
    </source>
</evidence>
<name>A0A1C1C9K4_9EURO</name>
<dbReference type="EMBL" id="LGRB01000020">
    <property type="protein sequence ID" value="OCT45176.1"/>
    <property type="molecule type" value="Genomic_DNA"/>
</dbReference>
<reference evidence="8" key="1">
    <citation type="submission" date="2015-07" db="EMBL/GenBank/DDBJ databases">
        <authorList>
            <person name="Teixeira M.M."/>
            <person name="Souza R.C."/>
            <person name="Almeida L.G."/>
            <person name="Vicente V.A."/>
            <person name="de Hoog S."/>
            <person name="Bocca A.L."/>
            <person name="de Almeida S.R."/>
            <person name="Vasconcelos A.T."/>
            <person name="Felipe M.S."/>
        </authorList>
    </citation>
    <scope>NUCLEOTIDE SEQUENCE [LARGE SCALE GENOMIC DNA]</scope>
    <source>
        <strain evidence="8">KSF</strain>
    </source>
</reference>
<feature type="region of interest" description="Disordered" evidence="5">
    <location>
        <begin position="203"/>
        <end position="241"/>
    </location>
</feature>
<dbReference type="OrthoDB" id="18453at2759"/>
<dbReference type="Gene3D" id="1.20.1070.10">
    <property type="entry name" value="Rhodopsin 7-helix transmembrane proteins"/>
    <property type="match status" value="1"/>
</dbReference>
<comment type="subcellular location">
    <subcellularLocation>
        <location evidence="1">Membrane</location>
        <topology evidence="1">Multi-pass membrane protein</topology>
    </subcellularLocation>
</comment>
<dbReference type="PANTHER" id="PTHR23112:SF0">
    <property type="entry name" value="TRANSMEMBRANE PROTEIN 116"/>
    <property type="match status" value="1"/>
</dbReference>
<keyword evidence="4 6" id="KW-0472">Membrane</keyword>
<organism evidence="7 8">
    <name type="scientific">Cladophialophora carrionii</name>
    <dbReference type="NCBI Taxonomy" id="86049"/>
    <lineage>
        <taxon>Eukaryota</taxon>
        <taxon>Fungi</taxon>
        <taxon>Dikarya</taxon>
        <taxon>Ascomycota</taxon>
        <taxon>Pezizomycotina</taxon>
        <taxon>Eurotiomycetes</taxon>
        <taxon>Chaetothyriomycetidae</taxon>
        <taxon>Chaetothyriales</taxon>
        <taxon>Herpotrichiellaceae</taxon>
        <taxon>Cladophialophora</taxon>
    </lineage>
</organism>
<evidence type="ECO:0000256" key="6">
    <source>
        <dbReference type="SAM" id="Phobius"/>
    </source>
</evidence>
<dbReference type="VEuPathDB" id="FungiDB:G647_07834"/>
<sequence length="306" mass="34195">MAFNVFLTVRTKRNATELRKIDFVAVLLAFILPFIQAFTYLFWRPNGKTVYGPATLWCWIAKESAIIRLVAFFVPIWCFVSIAICFLALSGKQILRVRKSVKSAKAKSALHREEPALGPDGFPLPRERRFSSFARAFVGPTVSLESGGSVATATNGEQSSQLLSPQFKGLEPLSPLAPIQSRELLDLERQLQGGPYAQESLYQTSTSSSPFGTWHPTSPAGTLGRSPSDQPILPNSEQVSSRRSSSRFDRIHWKYAKFALLCTLVLFVTWVRHVYPRSAFALIPMLPKISVLEPEDASRHELSCEF</sequence>
<dbReference type="GO" id="GO:0007189">
    <property type="term" value="P:adenylate cyclase-activating G protein-coupled receptor signaling pathway"/>
    <property type="evidence" value="ECO:0007669"/>
    <property type="project" value="TreeGrafter"/>
</dbReference>
<dbReference type="AlphaFoldDB" id="A0A1C1C9K4"/>
<evidence type="ECO:0000256" key="1">
    <source>
        <dbReference type="ARBA" id="ARBA00004141"/>
    </source>
</evidence>